<dbReference type="RefSeq" id="WP_157101962.1">
    <property type="nucleotide sequence ID" value="NZ_VMSD01000002.1"/>
</dbReference>
<keyword evidence="2" id="KW-1185">Reference proteome</keyword>
<dbReference type="PROSITE" id="PS51257">
    <property type="entry name" value="PROKAR_LIPOPROTEIN"/>
    <property type="match status" value="1"/>
</dbReference>
<sequence length="171" mass="18844">MREVAGVLALSLLLTSCAVVGRAEPHCPSGTLNVRTTERELGDFVALQNRVREVVTARAVPITMREIGRRAGWSSEWDRMIPLRPGAAPEKILAAAGIDDPKMCVKGIPTFDPFYERVHYPNSLFLVGTRPVDRVEWFHPQPLIEFGTKGFLTPDTELIIDRGSLAPAPGQ</sequence>
<evidence type="ECO:0000313" key="2">
    <source>
        <dbReference type="Proteomes" id="UP000798951"/>
    </source>
</evidence>
<dbReference type="Proteomes" id="UP000798951">
    <property type="component" value="Unassembled WGS sequence"/>
</dbReference>
<evidence type="ECO:0000313" key="1">
    <source>
        <dbReference type="EMBL" id="KAF0848194.1"/>
    </source>
</evidence>
<reference evidence="1 2" key="1">
    <citation type="submission" date="2019-07" db="EMBL/GenBank/DDBJ databases">
        <title>Genomic Encyclopedia of Type Strains, Phase IV (KMG-IV): sequencing the most valuable type-strain genomes for metagenomic binning, comparative biology and taxonomic classification.</title>
        <authorList>
            <person name="Goeker M."/>
        </authorList>
    </citation>
    <scope>NUCLEOTIDE SEQUENCE [LARGE SCALE GENOMIC DNA]</scope>
    <source>
        <strain evidence="1 2">DSM 44831</strain>
    </source>
</reference>
<gene>
    <name evidence="1" type="ORF">FNL39_102342</name>
</gene>
<name>A0ABQ6YRN0_9NOCA</name>
<dbReference type="EMBL" id="VMSD01000002">
    <property type="protein sequence ID" value="KAF0848194.1"/>
    <property type="molecule type" value="Genomic_DNA"/>
</dbReference>
<evidence type="ECO:0008006" key="3">
    <source>
        <dbReference type="Google" id="ProtNLM"/>
    </source>
</evidence>
<organism evidence="1 2">
    <name type="scientific">Nocardia caishijiensis</name>
    <dbReference type="NCBI Taxonomy" id="184756"/>
    <lineage>
        <taxon>Bacteria</taxon>
        <taxon>Bacillati</taxon>
        <taxon>Actinomycetota</taxon>
        <taxon>Actinomycetes</taxon>
        <taxon>Mycobacteriales</taxon>
        <taxon>Nocardiaceae</taxon>
        <taxon>Nocardia</taxon>
    </lineage>
</organism>
<proteinExistence type="predicted"/>
<comment type="caution">
    <text evidence="1">The sequence shown here is derived from an EMBL/GenBank/DDBJ whole genome shotgun (WGS) entry which is preliminary data.</text>
</comment>
<accession>A0ABQ6YRN0</accession>
<protein>
    <recommendedName>
        <fullName evidence="3">Lipoprotein</fullName>
    </recommendedName>
</protein>